<evidence type="ECO:0000256" key="1">
    <source>
        <dbReference type="SAM" id="MobiDB-lite"/>
    </source>
</evidence>
<evidence type="ECO:0000313" key="2">
    <source>
        <dbReference type="EMBL" id="KAK8996520.1"/>
    </source>
</evidence>
<protein>
    <submittedName>
        <fullName evidence="2">Uncharacterized protein</fullName>
    </submittedName>
</protein>
<sequence length="154" mass="17578">MLEETLAINYRHREGVTVVRDFHPFFGRNAPLLSEEERAKWLTSLKNKGCNIEKLLNKEPLEETLCTDVRQVIEDVQDIHALDGKVEDSSPRLSVEGIQSKPDGPASEKMLKLGAYEAYSSNDMEEDVENMSKINIKPSEAFPNKFDNNFKKSY</sequence>
<dbReference type="EMBL" id="JBBPBN010000044">
    <property type="protein sequence ID" value="KAK8996520.1"/>
    <property type="molecule type" value="Genomic_DNA"/>
</dbReference>
<organism evidence="2 3">
    <name type="scientific">Hibiscus sabdariffa</name>
    <name type="common">roselle</name>
    <dbReference type="NCBI Taxonomy" id="183260"/>
    <lineage>
        <taxon>Eukaryota</taxon>
        <taxon>Viridiplantae</taxon>
        <taxon>Streptophyta</taxon>
        <taxon>Embryophyta</taxon>
        <taxon>Tracheophyta</taxon>
        <taxon>Spermatophyta</taxon>
        <taxon>Magnoliopsida</taxon>
        <taxon>eudicotyledons</taxon>
        <taxon>Gunneridae</taxon>
        <taxon>Pentapetalae</taxon>
        <taxon>rosids</taxon>
        <taxon>malvids</taxon>
        <taxon>Malvales</taxon>
        <taxon>Malvaceae</taxon>
        <taxon>Malvoideae</taxon>
        <taxon>Hibiscus</taxon>
    </lineage>
</organism>
<name>A0ABR2Q776_9ROSI</name>
<comment type="caution">
    <text evidence="2">The sequence shown here is derived from an EMBL/GenBank/DDBJ whole genome shotgun (WGS) entry which is preliminary data.</text>
</comment>
<gene>
    <name evidence="2" type="ORF">V6N11_081791</name>
</gene>
<reference evidence="2 3" key="1">
    <citation type="journal article" date="2024" name="G3 (Bethesda)">
        <title>Genome assembly of Hibiscus sabdariffa L. provides insights into metabolisms of medicinal natural products.</title>
        <authorList>
            <person name="Kim T."/>
        </authorList>
    </citation>
    <scope>NUCLEOTIDE SEQUENCE [LARGE SCALE GENOMIC DNA]</scope>
    <source>
        <strain evidence="2">TK-2024</strain>
        <tissue evidence="2">Old leaves</tissue>
    </source>
</reference>
<feature type="region of interest" description="Disordered" evidence="1">
    <location>
        <begin position="87"/>
        <end position="107"/>
    </location>
</feature>
<accession>A0ABR2Q776</accession>
<dbReference type="Proteomes" id="UP001396334">
    <property type="component" value="Unassembled WGS sequence"/>
</dbReference>
<proteinExistence type="predicted"/>
<keyword evidence="3" id="KW-1185">Reference proteome</keyword>
<evidence type="ECO:0000313" key="3">
    <source>
        <dbReference type="Proteomes" id="UP001396334"/>
    </source>
</evidence>